<keyword evidence="2" id="KW-1185">Reference proteome</keyword>
<evidence type="ECO:0000313" key="2">
    <source>
        <dbReference type="Proteomes" id="UP000589896"/>
    </source>
</evidence>
<dbReference type="PANTHER" id="PTHR12526:SF634">
    <property type="entry name" value="BLL3361 PROTEIN"/>
    <property type="match status" value="1"/>
</dbReference>
<dbReference type="SUPFAM" id="SSF53756">
    <property type="entry name" value="UDP-Glycosyltransferase/glycogen phosphorylase"/>
    <property type="match status" value="1"/>
</dbReference>
<comment type="caution">
    <text evidence="1">The sequence shown here is derived from an EMBL/GenBank/DDBJ whole genome shotgun (WGS) entry which is preliminary data.</text>
</comment>
<dbReference type="GO" id="GO:0016740">
    <property type="term" value="F:transferase activity"/>
    <property type="evidence" value="ECO:0007669"/>
    <property type="project" value="UniProtKB-KW"/>
</dbReference>
<keyword evidence="1" id="KW-0808">Transferase</keyword>
<dbReference type="Gene3D" id="3.40.50.2000">
    <property type="entry name" value="Glycogen Phosphorylase B"/>
    <property type="match status" value="2"/>
</dbReference>
<proteinExistence type="predicted"/>
<dbReference type="Proteomes" id="UP000589896">
    <property type="component" value="Unassembled WGS sequence"/>
</dbReference>
<organism evidence="1 2">
    <name type="scientific">Luteimonas deserti</name>
    <dbReference type="NCBI Taxonomy" id="2752306"/>
    <lineage>
        <taxon>Bacteria</taxon>
        <taxon>Pseudomonadati</taxon>
        <taxon>Pseudomonadota</taxon>
        <taxon>Gammaproteobacteria</taxon>
        <taxon>Lysobacterales</taxon>
        <taxon>Lysobacteraceae</taxon>
        <taxon>Luteimonas</taxon>
    </lineage>
</organism>
<dbReference type="PANTHER" id="PTHR12526">
    <property type="entry name" value="GLYCOSYLTRANSFERASE"/>
    <property type="match status" value="1"/>
</dbReference>
<gene>
    <name evidence="1" type="ORF">H0E82_08595</name>
</gene>
<reference evidence="1 2" key="1">
    <citation type="submission" date="2020-07" db="EMBL/GenBank/DDBJ databases">
        <title>isolation of Luteimonas sp. SJ-16.</title>
        <authorList>
            <person name="Huang X.-X."/>
            <person name="Xu L."/>
            <person name="Sun J.-Q."/>
        </authorList>
    </citation>
    <scope>NUCLEOTIDE SEQUENCE [LARGE SCALE GENOMIC DNA]</scope>
    <source>
        <strain evidence="1 2">SJ-16</strain>
    </source>
</reference>
<dbReference type="CDD" id="cd03801">
    <property type="entry name" value="GT4_PimA-like"/>
    <property type="match status" value="1"/>
</dbReference>
<evidence type="ECO:0000313" key="1">
    <source>
        <dbReference type="EMBL" id="NYZ62821.1"/>
    </source>
</evidence>
<protein>
    <submittedName>
        <fullName evidence="1">Glycosyltransferase family 4 protein</fullName>
    </submittedName>
</protein>
<sequence>MMSEAAPDPLDVLMVASSFPSDADDWRAVFMRELANALGRQAAIQLRIWAPPGDTGPGVEHVLQSDDANWLSRLMREGGIAHLLRTRPLYAGLVAAGLLRRLRRSYLGNADIDLRHVNWLQNALALPDDRKPLVVTALGSDLALLRYAPIRWAVRRLLKRRPAIVCPNAGWMVTPLRGALGGDIDIREVPFGIDAIWYDLTRAPLQTPHRWLAVTRLTSGKLGDLFAWAAPYFEDDRRHLDLIGPMQEAVDIPEWVHYHGPATPAQLCEHWFPSATGLITLSRHAEGRPQVMLEAMAAGLPIIASDIDAHASFLRHDETAWLCNSPGHFRDGLLRLENADSNTVIGEAARNWARSTIGTWNDCAARYLALYRELLELPPRD</sequence>
<accession>A0A7Z0QRU8</accession>
<dbReference type="EMBL" id="JACCJZ010000016">
    <property type="protein sequence ID" value="NYZ62821.1"/>
    <property type="molecule type" value="Genomic_DNA"/>
</dbReference>
<dbReference type="AlphaFoldDB" id="A0A7Z0QRU8"/>
<name>A0A7Z0QRU8_9GAMM</name>
<dbReference type="Pfam" id="PF13692">
    <property type="entry name" value="Glyco_trans_1_4"/>
    <property type="match status" value="1"/>
</dbReference>